<keyword evidence="9" id="KW-1185">Reference proteome</keyword>
<dbReference type="PANTHER" id="PTHR42718:SF9">
    <property type="entry name" value="MAJOR FACILITATOR SUPERFAMILY MULTIDRUG TRANSPORTER MFSC"/>
    <property type="match status" value="1"/>
</dbReference>
<dbReference type="OrthoDB" id="9812221at2"/>
<dbReference type="InterPro" id="IPR011701">
    <property type="entry name" value="MFS"/>
</dbReference>
<dbReference type="InterPro" id="IPR036259">
    <property type="entry name" value="MFS_trans_sf"/>
</dbReference>
<gene>
    <name evidence="8" type="ORF">DL240_02340</name>
</gene>
<evidence type="ECO:0000256" key="1">
    <source>
        <dbReference type="ARBA" id="ARBA00004141"/>
    </source>
</evidence>
<dbReference type="Gene3D" id="1.20.1720.10">
    <property type="entry name" value="Multidrug resistance protein D"/>
    <property type="match status" value="1"/>
</dbReference>
<feature type="transmembrane region" description="Helical" evidence="6">
    <location>
        <begin position="124"/>
        <end position="146"/>
    </location>
</feature>
<feature type="domain" description="Major facilitator superfamily (MFS) profile" evidence="7">
    <location>
        <begin position="29"/>
        <end position="477"/>
    </location>
</feature>
<keyword evidence="5 6" id="KW-0472">Membrane</keyword>
<feature type="transmembrane region" description="Helical" evidence="6">
    <location>
        <begin position="63"/>
        <end position="83"/>
    </location>
</feature>
<dbReference type="PANTHER" id="PTHR42718">
    <property type="entry name" value="MAJOR FACILITATOR SUPERFAMILY MULTIDRUG TRANSPORTER MFSC"/>
    <property type="match status" value="1"/>
</dbReference>
<evidence type="ECO:0000256" key="3">
    <source>
        <dbReference type="ARBA" id="ARBA00022692"/>
    </source>
</evidence>
<name>A0A328CB54_9DELT</name>
<dbReference type="PROSITE" id="PS50850">
    <property type="entry name" value="MFS"/>
    <property type="match status" value="1"/>
</dbReference>
<accession>A0A328CB54</accession>
<evidence type="ECO:0000313" key="9">
    <source>
        <dbReference type="Proteomes" id="UP000249169"/>
    </source>
</evidence>
<dbReference type="GO" id="GO:0022857">
    <property type="term" value="F:transmembrane transporter activity"/>
    <property type="evidence" value="ECO:0007669"/>
    <property type="project" value="InterPro"/>
</dbReference>
<evidence type="ECO:0000259" key="7">
    <source>
        <dbReference type="PROSITE" id="PS50850"/>
    </source>
</evidence>
<feature type="transmembrane region" description="Helical" evidence="6">
    <location>
        <begin position="240"/>
        <end position="260"/>
    </location>
</feature>
<dbReference type="GO" id="GO:0016020">
    <property type="term" value="C:membrane"/>
    <property type="evidence" value="ECO:0007669"/>
    <property type="project" value="UniProtKB-SubCell"/>
</dbReference>
<dbReference type="InterPro" id="IPR020846">
    <property type="entry name" value="MFS_dom"/>
</dbReference>
<feature type="transmembrane region" description="Helical" evidence="6">
    <location>
        <begin position="153"/>
        <end position="175"/>
    </location>
</feature>
<organism evidence="8 9">
    <name type="scientific">Lujinxingia litoralis</name>
    <dbReference type="NCBI Taxonomy" id="2211119"/>
    <lineage>
        <taxon>Bacteria</taxon>
        <taxon>Deltaproteobacteria</taxon>
        <taxon>Bradymonadales</taxon>
        <taxon>Lujinxingiaceae</taxon>
        <taxon>Lujinxingia</taxon>
    </lineage>
</organism>
<evidence type="ECO:0000256" key="6">
    <source>
        <dbReference type="SAM" id="Phobius"/>
    </source>
</evidence>
<feature type="transmembrane region" description="Helical" evidence="6">
    <location>
        <begin position="28"/>
        <end position="51"/>
    </location>
</feature>
<keyword evidence="4 6" id="KW-1133">Transmembrane helix</keyword>
<comment type="subcellular location">
    <subcellularLocation>
        <location evidence="1">Membrane</location>
        <topology evidence="1">Multi-pass membrane protein</topology>
    </subcellularLocation>
</comment>
<feature type="transmembrane region" description="Helical" evidence="6">
    <location>
        <begin position="312"/>
        <end position="335"/>
    </location>
</feature>
<dbReference type="AlphaFoldDB" id="A0A328CB54"/>
<evidence type="ECO:0000256" key="4">
    <source>
        <dbReference type="ARBA" id="ARBA00022989"/>
    </source>
</evidence>
<dbReference type="CDD" id="cd17321">
    <property type="entry name" value="MFS_MMR_MDR_like"/>
    <property type="match status" value="1"/>
</dbReference>
<feature type="transmembrane region" description="Helical" evidence="6">
    <location>
        <begin position="347"/>
        <end position="364"/>
    </location>
</feature>
<reference evidence="8 9" key="1">
    <citation type="submission" date="2018-05" db="EMBL/GenBank/DDBJ databases">
        <title>Lujinxingia marina gen. nov. sp. nov., a new facultative anaerobic member of the class Deltaproteobacteria, and proposal of Lujinxingaceae fam. nov.</title>
        <authorList>
            <person name="Li C.-M."/>
        </authorList>
    </citation>
    <scope>NUCLEOTIDE SEQUENCE [LARGE SCALE GENOMIC DNA]</scope>
    <source>
        <strain evidence="8 9">B210</strain>
    </source>
</reference>
<sequence>MAHHPPPRPLPESPEAPPTYADPRTARIVLILLCSVVFFAVVNGNMVNVALPFIGRDFGVSEGVYGWVVTGFSLTFGIFSAIHGRLADLVGLRRLYALGVASLGLTSILLALSPNIESMIALRFLQGAGSAATPALGTMIIARVFAPHRRGTAMGLIMGTVGLAASIGPFLGGILVELAGWRLVFAATAPLLFFAPLAMRLLPDNLDERFGTSFDTIGATLLGLGASAWLYAFNIVEQNGFGLLFFGLLLAGLILLLIFARRIHRVDEPFAQPEVFRDRRYLANSAVAFLTNATRFGTIILVPIFLIEVNHVAPFTVGVVLLPGALLIAIISPFTGRLADRLGAQKPIALGMVLVIIGSLITAYYAGGNIVGVAVGMGLYGLGFALIQSPIVNATSQILPPRLTGSGMGIFMMIFFLGGAFGVALSVTVVELQSATPSSWLGFEPGPGVPYSNAILALTTLAILALALTRGIPGLNPQPMEHS</sequence>
<feature type="transmembrane region" description="Helical" evidence="6">
    <location>
        <begin position="95"/>
        <end position="112"/>
    </location>
</feature>
<proteinExistence type="predicted"/>
<dbReference type="RefSeq" id="WP_111728246.1">
    <property type="nucleotide sequence ID" value="NZ_QHKO01000001.1"/>
</dbReference>
<keyword evidence="3 6" id="KW-0812">Transmembrane</keyword>
<comment type="caution">
    <text evidence="8">The sequence shown here is derived from an EMBL/GenBank/DDBJ whole genome shotgun (WGS) entry which is preliminary data.</text>
</comment>
<feature type="transmembrane region" description="Helical" evidence="6">
    <location>
        <begin position="370"/>
        <end position="387"/>
    </location>
</feature>
<evidence type="ECO:0000313" key="8">
    <source>
        <dbReference type="EMBL" id="RAL25074.1"/>
    </source>
</evidence>
<evidence type="ECO:0000256" key="5">
    <source>
        <dbReference type="ARBA" id="ARBA00023136"/>
    </source>
</evidence>
<dbReference type="Proteomes" id="UP000249169">
    <property type="component" value="Unassembled WGS sequence"/>
</dbReference>
<evidence type="ECO:0000256" key="2">
    <source>
        <dbReference type="ARBA" id="ARBA00022448"/>
    </source>
</evidence>
<feature type="transmembrane region" description="Helical" evidence="6">
    <location>
        <begin position="408"/>
        <end position="430"/>
    </location>
</feature>
<dbReference type="PRINTS" id="PR01036">
    <property type="entry name" value="TCRTETB"/>
</dbReference>
<dbReference type="EMBL" id="QHKO01000001">
    <property type="protein sequence ID" value="RAL25074.1"/>
    <property type="molecule type" value="Genomic_DNA"/>
</dbReference>
<protein>
    <recommendedName>
        <fullName evidence="7">Major facilitator superfamily (MFS) profile domain-containing protein</fullName>
    </recommendedName>
</protein>
<dbReference type="Gene3D" id="1.20.1250.20">
    <property type="entry name" value="MFS general substrate transporter like domains"/>
    <property type="match status" value="1"/>
</dbReference>
<feature type="transmembrane region" description="Helical" evidence="6">
    <location>
        <begin position="450"/>
        <end position="468"/>
    </location>
</feature>
<dbReference type="Pfam" id="PF07690">
    <property type="entry name" value="MFS_1"/>
    <property type="match status" value="2"/>
</dbReference>
<feature type="transmembrane region" description="Helical" evidence="6">
    <location>
        <begin position="181"/>
        <end position="202"/>
    </location>
</feature>
<keyword evidence="2" id="KW-0813">Transport</keyword>
<feature type="transmembrane region" description="Helical" evidence="6">
    <location>
        <begin position="281"/>
        <end position="306"/>
    </location>
</feature>
<dbReference type="SUPFAM" id="SSF103473">
    <property type="entry name" value="MFS general substrate transporter"/>
    <property type="match status" value="2"/>
</dbReference>
<feature type="transmembrane region" description="Helical" evidence="6">
    <location>
        <begin position="214"/>
        <end position="234"/>
    </location>
</feature>